<reference evidence="2" key="1">
    <citation type="submission" date="2017-01" db="EMBL/GenBank/DDBJ databases">
        <authorList>
            <person name="Varghese N."/>
            <person name="Submissions S."/>
        </authorList>
    </citation>
    <scope>NUCLEOTIDE SEQUENCE [LARGE SCALE GENOMIC DNA]</scope>
    <source>
        <strain evidence="2">DSM 15366</strain>
    </source>
</reference>
<keyword evidence="2" id="KW-1185">Reference proteome</keyword>
<evidence type="ECO:0000313" key="1">
    <source>
        <dbReference type="EMBL" id="SIR11382.1"/>
    </source>
</evidence>
<protein>
    <submittedName>
        <fullName evidence="1">Methane oxygenase PmoA</fullName>
    </submittedName>
</protein>
<sequence>MSRLIQPNLFMAMIASGFFLISCKNENSKKYLNEAQDVPKQENIQIIDNGKEQRVDILIKGKLFTSYRYPKNIKKPVLYPLVTPQGTKITRRFPMEQSSGERVDHPHHVGVWFNYGDVNGLDFWNNSDSIATDKKELYGTIVHKKINKIVENKNTALLEVTMEWLSPEQKTLMVENTTFIVENKGDIYTLDRITKLTAKEDVLFKDNKEGLLGVRVRRELEHPSNKPTIFTDVNGIPTGVPVLNNEKVKGKYVNSEGVEGEDTWGKRARWVNLTSNINGEHISLAIVDHSENIGYPTYWHTRGYGLFAANPLGQSVFSKGKNVLNFKLNKGESKTFKHRIVVASKLLDEVRLNKEFNEFSNK</sequence>
<name>A0A1N6Y9T0_9FLAO</name>
<evidence type="ECO:0000313" key="2">
    <source>
        <dbReference type="Proteomes" id="UP000186953"/>
    </source>
</evidence>
<organism evidence="1 2">
    <name type="scientific">Maribacter ulvicola</name>
    <dbReference type="NCBI Taxonomy" id="228959"/>
    <lineage>
        <taxon>Bacteria</taxon>
        <taxon>Pseudomonadati</taxon>
        <taxon>Bacteroidota</taxon>
        <taxon>Flavobacteriia</taxon>
        <taxon>Flavobacteriales</taxon>
        <taxon>Flavobacteriaceae</taxon>
        <taxon>Maribacter</taxon>
    </lineage>
</organism>
<dbReference type="Proteomes" id="UP000186953">
    <property type="component" value="Unassembled WGS sequence"/>
</dbReference>
<dbReference type="EMBL" id="FTMA01000006">
    <property type="protein sequence ID" value="SIR11382.1"/>
    <property type="molecule type" value="Genomic_DNA"/>
</dbReference>
<dbReference type="AlphaFoldDB" id="A0A1N6Y9T0"/>
<dbReference type="Pfam" id="PF14100">
    <property type="entry name" value="DUF6807"/>
    <property type="match status" value="1"/>
</dbReference>
<dbReference type="STRING" id="228959.SAMN05421797_106149"/>
<gene>
    <name evidence="1" type="ORF">SAMN05421797_106149</name>
</gene>
<proteinExistence type="predicted"/>
<dbReference type="PROSITE" id="PS51257">
    <property type="entry name" value="PROKAR_LIPOPROTEIN"/>
    <property type="match status" value="1"/>
</dbReference>
<dbReference type="RefSeq" id="WP_208611132.1">
    <property type="nucleotide sequence ID" value="NZ_FTMA01000006.1"/>
</dbReference>
<dbReference type="InterPro" id="IPR029475">
    <property type="entry name" value="DUF6807"/>
</dbReference>
<accession>A0A1N6Y9T0</accession>